<sequence>MTNTYEAPRAGHSATGQAVSVDNGHRELSAQTCTWQRIGEVLARMGFTFEVAS</sequence>
<protein>
    <submittedName>
        <fullName evidence="1">Uncharacterized protein</fullName>
    </submittedName>
</protein>
<evidence type="ECO:0000313" key="1">
    <source>
        <dbReference type="EMBL" id="CUH45860.1"/>
    </source>
</evidence>
<proteinExistence type="predicted"/>
<dbReference type="RefSeq" id="WP_158506868.1">
    <property type="nucleotide sequence ID" value="NZ_CYPU01000004.1"/>
</dbReference>
<dbReference type="AlphaFoldDB" id="A0A0N7LPQ3"/>
<dbReference type="EMBL" id="CYPU01000004">
    <property type="protein sequence ID" value="CUH45860.1"/>
    <property type="molecule type" value="Genomic_DNA"/>
</dbReference>
<accession>A0A0N7LPQ3</accession>
<organism evidence="1 2">
    <name type="scientific">Ruegeria atlantica</name>
    <dbReference type="NCBI Taxonomy" id="81569"/>
    <lineage>
        <taxon>Bacteria</taxon>
        <taxon>Pseudomonadati</taxon>
        <taxon>Pseudomonadota</taxon>
        <taxon>Alphaproteobacteria</taxon>
        <taxon>Rhodobacterales</taxon>
        <taxon>Roseobacteraceae</taxon>
        <taxon>Ruegeria</taxon>
    </lineage>
</organism>
<evidence type="ECO:0000313" key="2">
    <source>
        <dbReference type="Proteomes" id="UP000050783"/>
    </source>
</evidence>
<gene>
    <name evidence="1" type="ORF">RUA4292_00023</name>
</gene>
<reference evidence="1 2" key="1">
    <citation type="submission" date="2015-09" db="EMBL/GenBank/DDBJ databases">
        <authorList>
            <consortium name="Swine Surveillance"/>
        </authorList>
    </citation>
    <scope>NUCLEOTIDE SEQUENCE [LARGE SCALE GENOMIC DNA]</scope>
    <source>
        <strain evidence="1 2">CECT 4292</strain>
    </source>
</reference>
<dbReference type="Proteomes" id="UP000050783">
    <property type="component" value="Unassembled WGS sequence"/>
</dbReference>
<name>A0A0N7LPQ3_9RHOB</name>
<dbReference type="GeneID" id="55496051"/>